<dbReference type="GO" id="GO:0005886">
    <property type="term" value="C:plasma membrane"/>
    <property type="evidence" value="ECO:0007669"/>
    <property type="project" value="UniProtKB-SubCell"/>
</dbReference>
<dbReference type="InterPro" id="IPR036259">
    <property type="entry name" value="MFS_trans_sf"/>
</dbReference>
<evidence type="ECO:0000256" key="2">
    <source>
        <dbReference type="ARBA" id="ARBA00022475"/>
    </source>
</evidence>
<comment type="caution">
    <text evidence="7">The sequence shown here is derived from an EMBL/GenBank/DDBJ whole genome shotgun (WGS) entry which is preliminary data.</text>
</comment>
<evidence type="ECO:0000256" key="5">
    <source>
        <dbReference type="ARBA" id="ARBA00023136"/>
    </source>
</evidence>
<name>A0AAV5PFV6_LACDE</name>
<dbReference type="GO" id="GO:0022857">
    <property type="term" value="F:transmembrane transporter activity"/>
    <property type="evidence" value="ECO:0007669"/>
    <property type="project" value="InterPro"/>
</dbReference>
<keyword evidence="4 6" id="KW-1133">Transmembrane helix</keyword>
<dbReference type="SUPFAM" id="SSF103473">
    <property type="entry name" value="MFS general substrate transporter"/>
    <property type="match status" value="1"/>
</dbReference>
<evidence type="ECO:0000256" key="3">
    <source>
        <dbReference type="ARBA" id="ARBA00022692"/>
    </source>
</evidence>
<dbReference type="PANTHER" id="PTHR23513:SF6">
    <property type="entry name" value="MAJOR FACILITATOR SUPERFAMILY ASSOCIATED DOMAIN-CONTAINING PROTEIN"/>
    <property type="match status" value="1"/>
</dbReference>
<dbReference type="Gene3D" id="1.20.1250.20">
    <property type="entry name" value="MFS general substrate transporter like domains"/>
    <property type="match status" value="1"/>
</dbReference>
<dbReference type="Proteomes" id="UP001165243">
    <property type="component" value="Unassembled WGS sequence"/>
</dbReference>
<comment type="subcellular location">
    <subcellularLocation>
        <location evidence="1">Cell membrane</location>
        <topology evidence="1">Multi-pass membrane protein</topology>
    </subcellularLocation>
</comment>
<protein>
    <recommendedName>
        <fullName evidence="9">Major facilitator superfamily (MFS) profile domain-containing protein</fullName>
    </recommendedName>
</protein>
<dbReference type="EMBL" id="BSWK01000062">
    <property type="protein sequence ID" value="GMB87474.1"/>
    <property type="molecule type" value="Genomic_DNA"/>
</dbReference>
<dbReference type="Pfam" id="PF07690">
    <property type="entry name" value="MFS_1"/>
    <property type="match status" value="1"/>
</dbReference>
<evidence type="ECO:0000256" key="1">
    <source>
        <dbReference type="ARBA" id="ARBA00004651"/>
    </source>
</evidence>
<gene>
    <name evidence="7" type="ORF">ME0900_18480</name>
</gene>
<keyword evidence="2" id="KW-1003">Cell membrane</keyword>
<feature type="transmembrane region" description="Helical" evidence="6">
    <location>
        <begin position="12"/>
        <end position="35"/>
    </location>
</feature>
<evidence type="ECO:0000313" key="7">
    <source>
        <dbReference type="EMBL" id="GMB87474.1"/>
    </source>
</evidence>
<accession>A0AAV5PFV6</accession>
<sequence>MAMIQQSYPAEELGRILGVLNSLLNLAGPIGLIFAGPLADVIGIERLFVIAGIGTAICGVVAVLMPITRQYDIRLHQKLAKLTEQPDK</sequence>
<feature type="transmembrane region" description="Helical" evidence="6">
    <location>
        <begin position="47"/>
        <end position="68"/>
    </location>
</feature>
<keyword evidence="5 6" id="KW-0472">Membrane</keyword>
<evidence type="ECO:0008006" key="9">
    <source>
        <dbReference type="Google" id="ProtNLM"/>
    </source>
</evidence>
<dbReference type="InterPro" id="IPR011701">
    <property type="entry name" value="MFS"/>
</dbReference>
<keyword evidence="3 6" id="KW-0812">Transmembrane</keyword>
<organism evidence="7 8">
    <name type="scientific">Lactobacillus delbrueckii subsp. bulgaricus</name>
    <dbReference type="NCBI Taxonomy" id="1585"/>
    <lineage>
        <taxon>Bacteria</taxon>
        <taxon>Bacillati</taxon>
        <taxon>Bacillota</taxon>
        <taxon>Bacilli</taxon>
        <taxon>Lactobacillales</taxon>
        <taxon>Lactobacillaceae</taxon>
        <taxon>Lactobacillus</taxon>
    </lineage>
</organism>
<evidence type="ECO:0000256" key="4">
    <source>
        <dbReference type="ARBA" id="ARBA00022989"/>
    </source>
</evidence>
<evidence type="ECO:0000256" key="6">
    <source>
        <dbReference type="SAM" id="Phobius"/>
    </source>
</evidence>
<reference evidence="7" key="1">
    <citation type="submission" date="2023-04" db="EMBL/GenBank/DDBJ databases">
        <title>Draft genome sequences of Lactobacillus delbrueckii subsp. bulgaricus ME-900 and ME-901 with improved acid tolerance.</title>
        <authorList>
            <person name="Ishida T."/>
            <person name="Yamamoto E."/>
            <person name="Koizumi A."/>
            <person name="Fujiwara S."/>
            <person name="Makino S."/>
            <person name="Kano H."/>
            <person name="Kimura K."/>
        </authorList>
    </citation>
    <scope>NUCLEOTIDE SEQUENCE</scope>
    <source>
        <strain evidence="7">ME-900</strain>
    </source>
</reference>
<dbReference type="PANTHER" id="PTHR23513">
    <property type="entry name" value="INTEGRAL MEMBRANE EFFLUX PROTEIN-RELATED"/>
    <property type="match status" value="1"/>
</dbReference>
<proteinExistence type="predicted"/>
<dbReference type="AlphaFoldDB" id="A0AAV5PFV6"/>
<evidence type="ECO:0000313" key="8">
    <source>
        <dbReference type="Proteomes" id="UP001165243"/>
    </source>
</evidence>